<evidence type="ECO:0008006" key="3">
    <source>
        <dbReference type="Google" id="ProtNLM"/>
    </source>
</evidence>
<dbReference type="EMBL" id="BARV01029039">
    <property type="protein sequence ID" value="GAI40427.1"/>
    <property type="molecule type" value="Genomic_DNA"/>
</dbReference>
<protein>
    <recommendedName>
        <fullName evidence="3">Zinc-ribbon domain-containing protein</fullName>
    </recommendedName>
</protein>
<evidence type="ECO:0000256" key="1">
    <source>
        <dbReference type="SAM" id="MobiDB-lite"/>
    </source>
</evidence>
<sequence>YNEGLHDGLEKTKDKSNELDFVGGNEQKSKENKEDKEKEYECPCGAEFDGEAKFCPECGEELDWDDETEHEEGWLSGLMKWNNSNDYANGY</sequence>
<organism evidence="2">
    <name type="scientific">marine sediment metagenome</name>
    <dbReference type="NCBI Taxonomy" id="412755"/>
    <lineage>
        <taxon>unclassified sequences</taxon>
        <taxon>metagenomes</taxon>
        <taxon>ecological metagenomes</taxon>
    </lineage>
</organism>
<dbReference type="AlphaFoldDB" id="X1N8R7"/>
<name>X1N8R7_9ZZZZ</name>
<reference evidence="2" key="1">
    <citation type="journal article" date="2014" name="Front. Microbiol.">
        <title>High frequency of phylogenetically diverse reductive dehalogenase-homologous genes in deep subseafloor sedimentary metagenomes.</title>
        <authorList>
            <person name="Kawai M."/>
            <person name="Futagami T."/>
            <person name="Toyoda A."/>
            <person name="Takaki Y."/>
            <person name="Nishi S."/>
            <person name="Hori S."/>
            <person name="Arai W."/>
            <person name="Tsubouchi T."/>
            <person name="Morono Y."/>
            <person name="Uchiyama I."/>
            <person name="Ito T."/>
            <person name="Fujiyama A."/>
            <person name="Inagaki F."/>
            <person name="Takami H."/>
        </authorList>
    </citation>
    <scope>NUCLEOTIDE SEQUENCE</scope>
    <source>
        <strain evidence="2">Expedition CK06-06</strain>
    </source>
</reference>
<feature type="non-terminal residue" evidence="2">
    <location>
        <position position="1"/>
    </location>
</feature>
<gene>
    <name evidence="2" type="ORF">S06H3_46377</name>
</gene>
<comment type="caution">
    <text evidence="2">The sequence shown here is derived from an EMBL/GenBank/DDBJ whole genome shotgun (WGS) entry which is preliminary data.</text>
</comment>
<proteinExistence type="predicted"/>
<feature type="compositionally biased region" description="Basic and acidic residues" evidence="1">
    <location>
        <begin position="1"/>
        <end position="18"/>
    </location>
</feature>
<evidence type="ECO:0000313" key="2">
    <source>
        <dbReference type="EMBL" id="GAI40427.1"/>
    </source>
</evidence>
<feature type="compositionally biased region" description="Basic and acidic residues" evidence="1">
    <location>
        <begin position="27"/>
        <end position="36"/>
    </location>
</feature>
<feature type="region of interest" description="Disordered" evidence="1">
    <location>
        <begin position="1"/>
        <end position="36"/>
    </location>
</feature>
<accession>X1N8R7</accession>